<evidence type="ECO:0000256" key="4">
    <source>
        <dbReference type="ARBA" id="ARBA00022840"/>
    </source>
</evidence>
<dbReference type="InterPro" id="IPR003439">
    <property type="entry name" value="ABC_transporter-like_ATP-bd"/>
</dbReference>
<dbReference type="GO" id="GO:0005886">
    <property type="term" value="C:plasma membrane"/>
    <property type="evidence" value="ECO:0007669"/>
    <property type="project" value="UniProtKB-SubCell"/>
</dbReference>
<dbReference type="InterPro" id="IPR036640">
    <property type="entry name" value="ABC1_TM_sf"/>
</dbReference>
<protein>
    <submittedName>
        <fullName evidence="10">Thiol reductant ABC exporter subunit CydC</fullName>
    </submittedName>
</protein>
<dbReference type="GO" id="GO:0005524">
    <property type="term" value="F:ATP binding"/>
    <property type="evidence" value="ECO:0007669"/>
    <property type="project" value="UniProtKB-KW"/>
</dbReference>
<name>A0A7C9QUA2_9PROT</name>
<dbReference type="InterPro" id="IPR027417">
    <property type="entry name" value="P-loop_NTPase"/>
</dbReference>
<dbReference type="SUPFAM" id="SSF90123">
    <property type="entry name" value="ABC transporter transmembrane region"/>
    <property type="match status" value="1"/>
</dbReference>
<feature type="domain" description="ABC transporter" evidence="8">
    <location>
        <begin position="339"/>
        <end position="550"/>
    </location>
</feature>
<dbReference type="Pfam" id="PF00005">
    <property type="entry name" value="ABC_tran"/>
    <property type="match status" value="1"/>
</dbReference>
<dbReference type="PANTHER" id="PTHR24221">
    <property type="entry name" value="ATP-BINDING CASSETTE SUB-FAMILY B"/>
    <property type="match status" value="1"/>
</dbReference>
<dbReference type="Proteomes" id="UP000480684">
    <property type="component" value="Unassembled WGS sequence"/>
</dbReference>
<keyword evidence="6 7" id="KW-0472">Membrane</keyword>
<feature type="transmembrane region" description="Helical" evidence="7">
    <location>
        <begin position="282"/>
        <end position="307"/>
    </location>
</feature>
<dbReference type="NCBIfam" id="TIGR02868">
    <property type="entry name" value="CydC"/>
    <property type="match status" value="1"/>
</dbReference>
<dbReference type="InterPro" id="IPR039421">
    <property type="entry name" value="Type_1_exporter"/>
</dbReference>
<evidence type="ECO:0000259" key="9">
    <source>
        <dbReference type="PROSITE" id="PS50929"/>
    </source>
</evidence>
<dbReference type="PANTHER" id="PTHR24221:SF653">
    <property type="entry name" value="TRANSPORT ATP-BINDING PROTEIN CYDC"/>
    <property type="match status" value="1"/>
</dbReference>
<dbReference type="InterPro" id="IPR017871">
    <property type="entry name" value="ABC_transporter-like_CS"/>
</dbReference>
<evidence type="ECO:0000256" key="6">
    <source>
        <dbReference type="ARBA" id="ARBA00023136"/>
    </source>
</evidence>
<dbReference type="GO" id="GO:0045454">
    <property type="term" value="P:cell redox homeostasis"/>
    <property type="evidence" value="ECO:0007669"/>
    <property type="project" value="InterPro"/>
</dbReference>
<dbReference type="GO" id="GO:0034775">
    <property type="term" value="P:glutathione transmembrane transport"/>
    <property type="evidence" value="ECO:0007669"/>
    <property type="project" value="InterPro"/>
</dbReference>
<evidence type="ECO:0000256" key="1">
    <source>
        <dbReference type="ARBA" id="ARBA00004651"/>
    </source>
</evidence>
<keyword evidence="11" id="KW-1185">Reference proteome</keyword>
<feature type="transmembrane region" description="Helical" evidence="7">
    <location>
        <begin position="41"/>
        <end position="59"/>
    </location>
</feature>
<dbReference type="GO" id="GO:0140359">
    <property type="term" value="F:ABC-type transporter activity"/>
    <property type="evidence" value="ECO:0007669"/>
    <property type="project" value="InterPro"/>
</dbReference>
<dbReference type="InterPro" id="IPR003593">
    <property type="entry name" value="AAA+_ATPase"/>
</dbReference>
<keyword evidence="5 7" id="KW-1133">Transmembrane helix</keyword>
<feature type="transmembrane region" description="Helical" evidence="7">
    <location>
        <begin position="160"/>
        <end position="181"/>
    </location>
</feature>
<feature type="transmembrane region" description="Helical" evidence="7">
    <location>
        <begin position="15"/>
        <end position="35"/>
    </location>
</feature>
<keyword evidence="4" id="KW-0067">ATP-binding</keyword>
<dbReference type="GO" id="GO:0034040">
    <property type="term" value="F:ATPase-coupled lipid transmembrane transporter activity"/>
    <property type="evidence" value="ECO:0007669"/>
    <property type="project" value="TreeGrafter"/>
</dbReference>
<feature type="transmembrane region" description="Helical" evidence="7">
    <location>
        <begin position="132"/>
        <end position="154"/>
    </location>
</feature>
<evidence type="ECO:0000256" key="7">
    <source>
        <dbReference type="SAM" id="Phobius"/>
    </source>
</evidence>
<evidence type="ECO:0000256" key="5">
    <source>
        <dbReference type="ARBA" id="ARBA00022989"/>
    </source>
</evidence>
<dbReference type="CDD" id="cd18585">
    <property type="entry name" value="ABC_6TM_CydC"/>
    <property type="match status" value="1"/>
</dbReference>
<evidence type="ECO:0000256" key="3">
    <source>
        <dbReference type="ARBA" id="ARBA00022741"/>
    </source>
</evidence>
<dbReference type="InterPro" id="IPR014223">
    <property type="entry name" value="ABC_CydC/D"/>
</dbReference>
<keyword evidence="3" id="KW-0547">Nucleotide-binding</keyword>
<sequence length="551" mass="58374">MTMLRELLTLCRPHWPWLVLSIVVGLATLLANIALMAMSGWFIAAMAVAGAAGASLNYFTPAAIIRACAILRTGGRYVERLVGHETTFRLLARLRVWLYGRLEPQSPDRLALWHGADVATRLRADVDRLETAYLRVFSPLVVGAAAAVVVVWFLARFDTALASVEAVCMLSAALVLPLALVRLSARHGRDRVRLSSSLTEAAVDAVQGMGELVVFAGAVSHFRQRFLATSNRLIHVQTRLGNLTALGQAGMLLAANLALWCVVVVAIPLVRGGALDSADFVMVALVALAGFEAVAPVPAALFTLGAVGEAARRLFALAADRSDGPAGGTLCHVPERCDLVATGVCFRYGDDGPTVLADIAFSLPQGGRMALLGPVGSGKSTLVGVLTGLRRPSGGTITLGGHDIGEYEPETLRRCFSVASQDAALFTGTIRSNLLLAAPQAPEEALWRALAVAQLDGFVQDLDEGLETSVGEAGLTLSGGQARRLAVARAWLRDTPVLVLDEPGEGLDTATERALLTAVVANLGRRSLILITHRKVGVDLVDQSLRLDQMR</sequence>
<dbReference type="PROSITE" id="PS00211">
    <property type="entry name" value="ABC_TRANSPORTER_1"/>
    <property type="match status" value="1"/>
</dbReference>
<dbReference type="PROSITE" id="PS50893">
    <property type="entry name" value="ABC_TRANSPORTER_2"/>
    <property type="match status" value="1"/>
</dbReference>
<evidence type="ECO:0000313" key="11">
    <source>
        <dbReference type="Proteomes" id="UP000480684"/>
    </source>
</evidence>
<organism evidence="10 11">
    <name type="scientific">Magnetospirillum aberrantis SpK</name>
    <dbReference type="NCBI Taxonomy" id="908842"/>
    <lineage>
        <taxon>Bacteria</taxon>
        <taxon>Pseudomonadati</taxon>
        <taxon>Pseudomonadota</taxon>
        <taxon>Alphaproteobacteria</taxon>
        <taxon>Rhodospirillales</taxon>
        <taxon>Rhodospirillaceae</taxon>
        <taxon>Magnetospirillum</taxon>
    </lineage>
</organism>
<keyword evidence="2 7" id="KW-0812">Transmembrane</keyword>
<evidence type="ECO:0000256" key="2">
    <source>
        <dbReference type="ARBA" id="ARBA00022692"/>
    </source>
</evidence>
<gene>
    <name evidence="10" type="primary">cydC</name>
    <name evidence="10" type="ORF">G4223_10290</name>
</gene>
<feature type="transmembrane region" description="Helical" evidence="7">
    <location>
        <begin position="249"/>
        <end position="270"/>
    </location>
</feature>
<accession>A0A7C9QUA2</accession>
<dbReference type="InterPro" id="IPR011527">
    <property type="entry name" value="ABC1_TM_dom"/>
</dbReference>
<evidence type="ECO:0000313" key="10">
    <source>
        <dbReference type="EMBL" id="NFV80497.1"/>
    </source>
</evidence>
<dbReference type="AlphaFoldDB" id="A0A7C9QUA2"/>
<proteinExistence type="predicted"/>
<dbReference type="SUPFAM" id="SSF52540">
    <property type="entry name" value="P-loop containing nucleoside triphosphate hydrolases"/>
    <property type="match status" value="1"/>
</dbReference>
<dbReference type="Gene3D" id="1.20.1560.10">
    <property type="entry name" value="ABC transporter type 1, transmembrane domain"/>
    <property type="match status" value="1"/>
</dbReference>
<dbReference type="GO" id="GO:0016887">
    <property type="term" value="F:ATP hydrolysis activity"/>
    <property type="evidence" value="ECO:0007669"/>
    <property type="project" value="InterPro"/>
</dbReference>
<evidence type="ECO:0000259" key="8">
    <source>
        <dbReference type="PROSITE" id="PS50893"/>
    </source>
</evidence>
<dbReference type="SMART" id="SM00382">
    <property type="entry name" value="AAA"/>
    <property type="match status" value="1"/>
</dbReference>
<dbReference type="EMBL" id="JAAIYP010000037">
    <property type="protein sequence ID" value="NFV80497.1"/>
    <property type="molecule type" value="Genomic_DNA"/>
</dbReference>
<dbReference type="Gene3D" id="3.40.50.300">
    <property type="entry name" value="P-loop containing nucleotide triphosphate hydrolases"/>
    <property type="match status" value="1"/>
</dbReference>
<comment type="caution">
    <text evidence="10">The sequence shown here is derived from an EMBL/GenBank/DDBJ whole genome shotgun (WGS) entry which is preliminary data.</text>
</comment>
<feature type="domain" description="ABC transmembrane type-1" evidence="9">
    <location>
        <begin position="19"/>
        <end position="294"/>
    </location>
</feature>
<reference evidence="10 11" key="1">
    <citation type="submission" date="2020-02" db="EMBL/GenBank/DDBJ databases">
        <authorList>
            <person name="Dziuba M."/>
            <person name="Kuznetsov B."/>
            <person name="Mardanov A."/>
            <person name="Ravin N."/>
            <person name="Grouzdev D."/>
        </authorList>
    </citation>
    <scope>NUCLEOTIDE SEQUENCE [LARGE SCALE GENOMIC DNA]</scope>
    <source>
        <strain evidence="10 11">SpK</strain>
    </source>
</reference>
<dbReference type="PROSITE" id="PS50929">
    <property type="entry name" value="ABC_TM1F"/>
    <property type="match status" value="1"/>
</dbReference>
<comment type="subcellular location">
    <subcellularLocation>
        <location evidence="1">Cell membrane</location>
        <topology evidence="1">Multi-pass membrane protein</topology>
    </subcellularLocation>
</comment>